<keyword evidence="2" id="KW-1185">Reference proteome</keyword>
<sequence length="379" mass="43292">MQQENSIIEFHDALSIIYPPTYELNKAEFRAWRAMLQACGCTNIMPYSKSNNKKEFWSRSNNPNTDKANLKMLYEQGYLQADLEYSDSSEDHITHAIKRYVHIRHEVTEGSDIVTATHNLAGTHLANIEPNRNQEKNISLPIAGPLAEYIVACPLPHFGTLAYFFPAAITSLCNEELHHLESKVSTHTEPQSKWIMALPKTQENQNQSITDIDDIVIIDTTRDDDMKEENIEQSTCIIIEHISHIGFPWNEGWALHENSINKNQGGGKRMSNTVKKILEQMFLQGNIHAKDQMTATDMYNRLKEFADNGELEQEEIPKVSTIQGWISRYHKMFLAQATRTALDTNLEKGFSMSSTVHNCNKTGSIELDENNVFFFSFAF</sequence>
<dbReference type="OrthoDB" id="2423517at2759"/>
<evidence type="ECO:0000313" key="1">
    <source>
        <dbReference type="EMBL" id="CAG8510690.1"/>
    </source>
</evidence>
<reference evidence="1" key="1">
    <citation type="submission" date="2021-06" db="EMBL/GenBank/DDBJ databases">
        <authorList>
            <person name="Kallberg Y."/>
            <person name="Tangrot J."/>
            <person name="Rosling A."/>
        </authorList>
    </citation>
    <scope>NUCLEOTIDE SEQUENCE</scope>
    <source>
        <strain evidence="1">FL966</strain>
    </source>
</reference>
<dbReference type="AlphaFoldDB" id="A0A9N8ZY85"/>
<organism evidence="1 2">
    <name type="scientific">Cetraspora pellucida</name>
    <dbReference type="NCBI Taxonomy" id="1433469"/>
    <lineage>
        <taxon>Eukaryota</taxon>
        <taxon>Fungi</taxon>
        <taxon>Fungi incertae sedis</taxon>
        <taxon>Mucoromycota</taxon>
        <taxon>Glomeromycotina</taxon>
        <taxon>Glomeromycetes</taxon>
        <taxon>Diversisporales</taxon>
        <taxon>Gigasporaceae</taxon>
        <taxon>Cetraspora</taxon>
    </lineage>
</organism>
<dbReference type="EMBL" id="CAJVQA010001323">
    <property type="protein sequence ID" value="CAG8510690.1"/>
    <property type="molecule type" value="Genomic_DNA"/>
</dbReference>
<proteinExistence type="predicted"/>
<name>A0A9N8ZY85_9GLOM</name>
<dbReference type="Proteomes" id="UP000789759">
    <property type="component" value="Unassembled WGS sequence"/>
</dbReference>
<accession>A0A9N8ZY85</accession>
<gene>
    <name evidence="1" type="ORF">CPELLU_LOCUS2902</name>
</gene>
<protein>
    <submittedName>
        <fullName evidence="1">16761_t:CDS:1</fullName>
    </submittedName>
</protein>
<comment type="caution">
    <text evidence="1">The sequence shown here is derived from an EMBL/GenBank/DDBJ whole genome shotgun (WGS) entry which is preliminary data.</text>
</comment>
<evidence type="ECO:0000313" key="2">
    <source>
        <dbReference type="Proteomes" id="UP000789759"/>
    </source>
</evidence>